<feature type="repeat" description="PPR" evidence="2">
    <location>
        <begin position="207"/>
        <end position="241"/>
    </location>
</feature>
<evidence type="ECO:0000256" key="2">
    <source>
        <dbReference type="PROSITE-ProRule" id="PRU00708"/>
    </source>
</evidence>
<dbReference type="EMBL" id="VOIH02000009">
    <property type="protein sequence ID" value="KAF3437570.1"/>
    <property type="molecule type" value="Genomic_DNA"/>
</dbReference>
<evidence type="ECO:0000256" key="1">
    <source>
        <dbReference type="ARBA" id="ARBA00022737"/>
    </source>
</evidence>
<dbReference type="PANTHER" id="PTHR46862">
    <property type="entry name" value="OS07G0661900 PROTEIN"/>
    <property type="match status" value="1"/>
</dbReference>
<dbReference type="AlphaFoldDB" id="A0A8K0DUL2"/>
<dbReference type="NCBIfam" id="TIGR00756">
    <property type="entry name" value="PPR"/>
    <property type="match status" value="1"/>
</dbReference>
<gene>
    <name evidence="3" type="ORF">FNV43_RR20326</name>
</gene>
<dbReference type="Pfam" id="PF13812">
    <property type="entry name" value="PPR_3"/>
    <property type="match status" value="1"/>
</dbReference>
<evidence type="ECO:0008006" key="5">
    <source>
        <dbReference type="Google" id="ProtNLM"/>
    </source>
</evidence>
<feature type="repeat" description="PPR" evidence="2">
    <location>
        <begin position="277"/>
        <end position="311"/>
    </location>
</feature>
<reference evidence="3" key="1">
    <citation type="submission" date="2020-03" db="EMBL/GenBank/DDBJ databases">
        <title>A high-quality chromosome-level genome assembly of a woody plant with both climbing and erect habits, Rhamnella rubrinervis.</title>
        <authorList>
            <person name="Lu Z."/>
            <person name="Yang Y."/>
            <person name="Zhu X."/>
            <person name="Sun Y."/>
        </authorList>
    </citation>
    <scope>NUCLEOTIDE SEQUENCE</scope>
    <source>
        <strain evidence="3">BYM</strain>
        <tissue evidence="3">Leaf</tissue>
    </source>
</reference>
<organism evidence="3 4">
    <name type="scientific">Rhamnella rubrinervis</name>
    <dbReference type="NCBI Taxonomy" id="2594499"/>
    <lineage>
        <taxon>Eukaryota</taxon>
        <taxon>Viridiplantae</taxon>
        <taxon>Streptophyta</taxon>
        <taxon>Embryophyta</taxon>
        <taxon>Tracheophyta</taxon>
        <taxon>Spermatophyta</taxon>
        <taxon>Magnoliopsida</taxon>
        <taxon>eudicotyledons</taxon>
        <taxon>Gunneridae</taxon>
        <taxon>Pentapetalae</taxon>
        <taxon>rosids</taxon>
        <taxon>fabids</taxon>
        <taxon>Rosales</taxon>
        <taxon>Rhamnaceae</taxon>
        <taxon>rhamnoid group</taxon>
        <taxon>Rhamneae</taxon>
        <taxon>Rhamnella</taxon>
    </lineage>
</organism>
<feature type="repeat" description="PPR" evidence="2">
    <location>
        <begin position="242"/>
        <end position="276"/>
    </location>
</feature>
<dbReference type="Gene3D" id="1.25.40.10">
    <property type="entry name" value="Tetratricopeptide repeat domain"/>
    <property type="match status" value="2"/>
</dbReference>
<dbReference type="PROSITE" id="PS51375">
    <property type="entry name" value="PPR"/>
    <property type="match status" value="5"/>
</dbReference>
<feature type="repeat" description="PPR" evidence="2">
    <location>
        <begin position="172"/>
        <end position="206"/>
    </location>
</feature>
<keyword evidence="4" id="KW-1185">Reference proteome</keyword>
<accession>A0A8K0DUL2</accession>
<comment type="caution">
    <text evidence="3">The sequence shown here is derived from an EMBL/GenBank/DDBJ whole genome shotgun (WGS) entry which is preliminary data.</text>
</comment>
<dbReference type="Proteomes" id="UP000796880">
    <property type="component" value="Unassembled WGS sequence"/>
</dbReference>
<protein>
    <recommendedName>
        <fullName evidence="5">Pentacotripeptide-repeat region of PRORP domain-containing protein</fullName>
    </recommendedName>
</protein>
<evidence type="ECO:0000313" key="3">
    <source>
        <dbReference type="EMBL" id="KAF3437570.1"/>
    </source>
</evidence>
<keyword evidence="1" id="KW-0677">Repeat</keyword>
<feature type="repeat" description="PPR" evidence="2">
    <location>
        <begin position="312"/>
        <end position="346"/>
    </location>
</feature>
<dbReference type="Pfam" id="PF01535">
    <property type="entry name" value="PPR"/>
    <property type="match status" value="2"/>
</dbReference>
<dbReference type="Pfam" id="PF13041">
    <property type="entry name" value="PPR_2"/>
    <property type="match status" value="1"/>
</dbReference>
<proteinExistence type="predicted"/>
<name>A0A8K0DUL2_9ROSA</name>
<dbReference type="InterPro" id="IPR002885">
    <property type="entry name" value="PPR_rpt"/>
</dbReference>
<dbReference type="PANTHER" id="PTHR46862:SF3">
    <property type="entry name" value="OS07G0661900 PROTEIN"/>
    <property type="match status" value="1"/>
</dbReference>
<evidence type="ECO:0000313" key="4">
    <source>
        <dbReference type="Proteomes" id="UP000796880"/>
    </source>
</evidence>
<dbReference type="OrthoDB" id="185373at2759"/>
<sequence>MRFTFMATLGSGMVSYPKQVNTAINETGKTHVHQFVGSSFLLMPMKFGSRKLQFGRTLVTKNVEGTAMAEIEEEKPKFKWVEIGRHITEVQKQAISKLSPKMTKRCKALMRQLICFSPDKTSLSELLAAWARLMRPSRADWLAVLKELKIMDHPLYLKVAELALVEESFEANIRDYTKIIHAYGKQSQLKDAEKTLLAMKSRGFIPDQVTLTALVHMYSKAGDLKLAEETFEELKLLGQPLDKRSYGSMIMAYIRAGMPIQGENLLREMDGQEIYAGTEVYKALLRSYSMTGDTEGAQRVFNAIQFAGIPPDEKMCALLINAYAVSGQSDNARIAFENMRRAGLEPNDKCISLMLFAYEKENKLQRALDFLMELERDGLMIGKEASETLAAWFRKLGVVKEVDLVLREHAHAVKEAKG</sequence>
<dbReference type="InterPro" id="IPR011990">
    <property type="entry name" value="TPR-like_helical_dom_sf"/>
</dbReference>